<dbReference type="PROSITE" id="PS50012">
    <property type="entry name" value="RCC1_3"/>
    <property type="match status" value="6"/>
</dbReference>
<keyword evidence="1" id="KW-0677">Repeat</keyword>
<feature type="repeat" description="RCC1" evidence="2">
    <location>
        <begin position="247"/>
        <end position="292"/>
    </location>
</feature>
<organism evidence="3 4">
    <name type="scientific">Blepharisma stoltei</name>
    <dbReference type="NCBI Taxonomy" id="1481888"/>
    <lineage>
        <taxon>Eukaryota</taxon>
        <taxon>Sar</taxon>
        <taxon>Alveolata</taxon>
        <taxon>Ciliophora</taxon>
        <taxon>Postciliodesmatophora</taxon>
        <taxon>Heterotrichea</taxon>
        <taxon>Heterotrichida</taxon>
        <taxon>Blepharismidae</taxon>
        <taxon>Blepharisma</taxon>
    </lineage>
</organism>
<name>A0AAU9IHP9_9CILI</name>
<proteinExistence type="predicted"/>
<dbReference type="InterPro" id="IPR051625">
    <property type="entry name" value="Signaling_Regulatory_Domain"/>
</dbReference>
<dbReference type="Proteomes" id="UP001162131">
    <property type="component" value="Unassembled WGS sequence"/>
</dbReference>
<gene>
    <name evidence="3" type="ORF">BSTOLATCC_MIC11427</name>
</gene>
<evidence type="ECO:0000256" key="2">
    <source>
        <dbReference type="PROSITE-ProRule" id="PRU00235"/>
    </source>
</evidence>
<feature type="repeat" description="RCC1" evidence="2">
    <location>
        <begin position="131"/>
        <end position="194"/>
    </location>
</feature>
<dbReference type="AlphaFoldDB" id="A0AAU9IHP9"/>
<dbReference type="PRINTS" id="PR00633">
    <property type="entry name" value="RCCNDNSATION"/>
</dbReference>
<dbReference type="EMBL" id="CAJZBQ010000012">
    <property type="protein sequence ID" value="CAG9314420.1"/>
    <property type="molecule type" value="Genomic_DNA"/>
</dbReference>
<dbReference type="Pfam" id="PF00415">
    <property type="entry name" value="RCC1"/>
    <property type="match status" value="4"/>
</dbReference>
<evidence type="ECO:0000256" key="1">
    <source>
        <dbReference type="ARBA" id="ARBA00022737"/>
    </source>
</evidence>
<dbReference type="InterPro" id="IPR000408">
    <property type="entry name" value="Reg_chr_condens"/>
</dbReference>
<reference evidence="3" key="1">
    <citation type="submission" date="2021-09" db="EMBL/GenBank/DDBJ databases">
        <authorList>
            <consortium name="AG Swart"/>
            <person name="Singh M."/>
            <person name="Singh A."/>
            <person name="Seah K."/>
            <person name="Emmerich C."/>
        </authorList>
    </citation>
    <scope>NUCLEOTIDE SEQUENCE</scope>
    <source>
        <strain evidence="3">ATCC30299</strain>
    </source>
</reference>
<evidence type="ECO:0000313" key="3">
    <source>
        <dbReference type="EMBL" id="CAG9314420.1"/>
    </source>
</evidence>
<dbReference type="Gene3D" id="2.130.10.30">
    <property type="entry name" value="Regulator of chromosome condensation 1/beta-lactamase-inhibitor protein II"/>
    <property type="match status" value="2"/>
</dbReference>
<dbReference type="SUPFAM" id="SSF50985">
    <property type="entry name" value="RCC1/BLIP-II"/>
    <property type="match status" value="1"/>
</dbReference>
<feature type="repeat" description="RCC1" evidence="2">
    <location>
        <begin position="346"/>
        <end position="396"/>
    </location>
</feature>
<accession>A0AAU9IHP9</accession>
<protein>
    <submittedName>
        <fullName evidence="3">Uncharacterized protein</fullName>
    </submittedName>
</protein>
<sequence length="421" mass="45980">MGQILTKSPMVLNLDNDPNSKAKHSRCLYAFGCNSENQCGSNQGYIFREKIVLQASAGSSHNLVILKGGQLAAWGSNQYGQAGTQGLGWVESWIYNPPSIFPVIFERQFSKVQVTQISAGHWHSTCISDIGLLFTWGLGTSGQLGYPPVGDDFMKVERGKERYVLYPKLVESLGSIPMSHVACGGTFTVAVSQMGQVYTFGRWRYGVLGNGEQENRAEPKIVESLASVRVEKVACGLNHVLALTGSGKVYQWGNQSTNDDIADIEIPELLTNIDGATHISCGEHHSAVLCSHNQNNLYTWGLNNYGQLGHETSTRFSAVPDKVEIASKISTIGCGGFFTVALLKSGDLLGWGNNKYGQLRINQFECSKPTLILKGSLQKVSDVVCGHGHILVLYRKDVDFEAEQSLARSARQEDYSSANFI</sequence>
<feature type="repeat" description="RCC1" evidence="2">
    <location>
        <begin position="295"/>
        <end position="345"/>
    </location>
</feature>
<dbReference type="PANTHER" id="PTHR22872">
    <property type="entry name" value="BTK-BINDING PROTEIN-RELATED"/>
    <property type="match status" value="1"/>
</dbReference>
<feature type="repeat" description="RCC1" evidence="2">
    <location>
        <begin position="195"/>
        <end position="246"/>
    </location>
</feature>
<comment type="caution">
    <text evidence="3">The sequence shown here is derived from an EMBL/GenBank/DDBJ whole genome shotgun (WGS) entry which is preliminary data.</text>
</comment>
<dbReference type="Pfam" id="PF13540">
    <property type="entry name" value="RCC1_2"/>
    <property type="match status" value="1"/>
</dbReference>
<feature type="repeat" description="RCC1" evidence="2">
    <location>
        <begin position="69"/>
        <end position="130"/>
    </location>
</feature>
<dbReference type="InterPro" id="IPR009091">
    <property type="entry name" value="RCC1/BLIP-II"/>
</dbReference>
<keyword evidence="4" id="KW-1185">Reference proteome</keyword>
<evidence type="ECO:0000313" key="4">
    <source>
        <dbReference type="Proteomes" id="UP001162131"/>
    </source>
</evidence>